<dbReference type="GO" id="GO:0031419">
    <property type="term" value="F:cobalamin binding"/>
    <property type="evidence" value="ECO:0007669"/>
    <property type="project" value="InterPro"/>
</dbReference>
<name>A0A5J6SSW6_9BACI</name>
<evidence type="ECO:0000256" key="3">
    <source>
        <dbReference type="ARBA" id="ARBA00023163"/>
    </source>
</evidence>
<dbReference type="EMBL" id="CP031223">
    <property type="protein sequence ID" value="QFG00660.1"/>
    <property type="molecule type" value="Genomic_DNA"/>
</dbReference>
<dbReference type="InterPro" id="IPR036724">
    <property type="entry name" value="Cobalamin-bd_sf"/>
</dbReference>
<dbReference type="Pfam" id="PF13411">
    <property type="entry name" value="MerR_1"/>
    <property type="match status" value="1"/>
</dbReference>
<dbReference type="PANTHER" id="PTHR30204">
    <property type="entry name" value="REDOX-CYCLING DRUG-SENSING TRANSCRIPTIONAL ACTIVATOR SOXR"/>
    <property type="match status" value="1"/>
</dbReference>
<keyword evidence="6" id="KW-1185">Reference proteome</keyword>
<dbReference type="InterPro" id="IPR003759">
    <property type="entry name" value="Cbl-bd_cap"/>
</dbReference>
<dbReference type="PANTHER" id="PTHR30204:SF67">
    <property type="entry name" value="HTH-TYPE TRANSCRIPTIONAL REGULATOR MLRA-RELATED"/>
    <property type="match status" value="1"/>
</dbReference>
<feature type="domain" description="HTH merR-type" evidence="4">
    <location>
        <begin position="9"/>
        <end position="78"/>
    </location>
</feature>
<dbReference type="Gene3D" id="1.10.1660.10">
    <property type="match status" value="1"/>
</dbReference>
<evidence type="ECO:0000256" key="1">
    <source>
        <dbReference type="ARBA" id="ARBA00023015"/>
    </source>
</evidence>
<gene>
    <name evidence="5" type="ORF">PB01_18705</name>
</gene>
<dbReference type="GO" id="GO:0003677">
    <property type="term" value="F:DNA binding"/>
    <property type="evidence" value="ECO:0007669"/>
    <property type="project" value="UniProtKB-KW"/>
</dbReference>
<organism evidence="5 6">
    <name type="scientific">Psychrobacillus glaciei</name>
    <dbReference type="NCBI Taxonomy" id="2283160"/>
    <lineage>
        <taxon>Bacteria</taxon>
        <taxon>Bacillati</taxon>
        <taxon>Bacillota</taxon>
        <taxon>Bacilli</taxon>
        <taxon>Bacillales</taxon>
        <taxon>Bacillaceae</taxon>
        <taxon>Psychrobacillus</taxon>
    </lineage>
</organism>
<dbReference type="GO" id="GO:0046872">
    <property type="term" value="F:metal ion binding"/>
    <property type="evidence" value="ECO:0007669"/>
    <property type="project" value="InterPro"/>
</dbReference>
<accession>A0A5J6SSW6</accession>
<evidence type="ECO:0000259" key="4">
    <source>
        <dbReference type="PROSITE" id="PS50937"/>
    </source>
</evidence>
<keyword evidence="2" id="KW-0238">DNA-binding</keyword>
<keyword evidence="1" id="KW-0805">Transcription regulation</keyword>
<reference evidence="5 6" key="1">
    <citation type="submission" date="2018-07" db="EMBL/GenBank/DDBJ databases">
        <title>Complete genome sequence of Psychrobacillus sp. PB01, isolated from iceberg, and comparative genome analysis of Psychrobacillus strains.</title>
        <authorList>
            <person name="Lee P.C."/>
        </authorList>
    </citation>
    <scope>NUCLEOTIDE SEQUENCE [LARGE SCALE GENOMIC DNA]</scope>
    <source>
        <strain evidence="5 6">PB01</strain>
    </source>
</reference>
<dbReference type="InterPro" id="IPR036594">
    <property type="entry name" value="Meth_synthase_dom"/>
</dbReference>
<dbReference type="OrthoDB" id="122388at2"/>
<keyword evidence="3" id="KW-0804">Transcription</keyword>
<proteinExistence type="predicted"/>
<dbReference type="SMART" id="SM00422">
    <property type="entry name" value="HTH_MERR"/>
    <property type="match status" value="1"/>
</dbReference>
<dbReference type="InterPro" id="IPR047057">
    <property type="entry name" value="MerR_fam"/>
</dbReference>
<dbReference type="Gene3D" id="1.10.1240.10">
    <property type="entry name" value="Methionine synthase domain"/>
    <property type="match status" value="1"/>
</dbReference>
<evidence type="ECO:0000313" key="5">
    <source>
        <dbReference type="EMBL" id="QFG00660.1"/>
    </source>
</evidence>
<dbReference type="RefSeq" id="WP_151701541.1">
    <property type="nucleotide sequence ID" value="NZ_CP031223.1"/>
</dbReference>
<evidence type="ECO:0000256" key="2">
    <source>
        <dbReference type="ARBA" id="ARBA00023125"/>
    </source>
</evidence>
<dbReference type="SUPFAM" id="SSF46955">
    <property type="entry name" value="Putative DNA-binding domain"/>
    <property type="match status" value="1"/>
</dbReference>
<dbReference type="KEGG" id="psyo:PB01_18705"/>
<protein>
    <submittedName>
        <fullName evidence="5">MerR family transcriptional regulator</fullName>
    </submittedName>
</protein>
<dbReference type="InterPro" id="IPR009061">
    <property type="entry name" value="DNA-bd_dom_put_sf"/>
</dbReference>
<dbReference type="GO" id="GO:0003700">
    <property type="term" value="F:DNA-binding transcription factor activity"/>
    <property type="evidence" value="ECO:0007669"/>
    <property type="project" value="InterPro"/>
</dbReference>
<evidence type="ECO:0000313" key="6">
    <source>
        <dbReference type="Proteomes" id="UP000325517"/>
    </source>
</evidence>
<dbReference type="Pfam" id="PF02607">
    <property type="entry name" value="B12-binding_2"/>
    <property type="match status" value="1"/>
</dbReference>
<dbReference type="AlphaFoldDB" id="A0A5J6SSW6"/>
<dbReference type="SUPFAM" id="SSF52242">
    <property type="entry name" value="Cobalamin (vitamin B12)-binding domain"/>
    <property type="match status" value="1"/>
</dbReference>
<dbReference type="InterPro" id="IPR000551">
    <property type="entry name" value="MerR-type_HTH_dom"/>
</dbReference>
<dbReference type="PROSITE" id="PS50937">
    <property type="entry name" value="HTH_MERR_2"/>
    <property type="match status" value="1"/>
</dbReference>
<dbReference type="Gene3D" id="3.40.50.280">
    <property type="entry name" value="Cobalamin-binding domain"/>
    <property type="match status" value="1"/>
</dbReference>
<sequence length="304" mass="34979">MIQSRPGGHYNIQQVADVTGLSKQVIRKWEERYELVQPNRLANGYRTYSEKDVNILLRVKTLSEQGYSIKQAVVLVKDENETFEKQFKPISSESYGEFNDYVFQLLEKGSYCDEIELNIILQQGYHHFGLDNFLTAVVIPFLKEVGKRWEKGEWDEYQESVCSQVVRDFLVQIRRNYQYREDAPLIIGACLPSEHHEVPMHILLLQFMMRGWKGILIGTSPAPGSIEALVKKLKPKIVLLSASTTLPFEKYPNLLTKLDQFASENDEVKFYIGGAGSLCYLKKHHLNTIRVANSIEDVLDACRN</sequence>
<dbReference type="Proteomes" id="UP000325517">
    <property type="component" value="Chromosome"/>
</dbReference>